<sequence length="99" mass="11362">MNKIKPKPKKRMKIYAKQLSEMQGNRIKEMQKPIIYPKTKLKSRFHIECNLTNATQSALKIKHTMHSTAMKLPCFTNAHARHVNQANTRSAKANGDETS</sequence>
<dbReference type="AlphaFoldDB" id="A0A0V1GQ10"/>
<keyword evidence="2" id="KW-1185">Reference proteome</keyword>
<proteinExistence type="predicted"/>
<dbReference type="Proteomes" id="UP000054805">
    <property type="component" value="Unassembled WGS sequence"/>
</dbReference>
<accession>A0A0V1GQ10</accession>
<evidence type="ECO:0000313" key="1">
    <source>
        <dbReference type="EMBL" id="KRZ00424.1"/>
    </source>
</evidence>
<evidence type="ECO:0000313" key="2">
    <source>
        <dbReference type="Proteomes" id="UP000054805"/>
    </source>
</evidence>
<organism evidence="1 2">
    <name type="scientific">Trichinella pseudospiralis</name>
    <name type="common">Parasitic roundworm</name>
    <dbReference type="NCBI Taxonomy" id="6337"/>
    <lineage>
        <taxon>Eukaryota</taxon>
        <taxon>Metazoa</taxon>
        <taxon>Ecdysozoa</taxon>
        <taxon>Nematoda</taxon>
        <taxon>Enoplea</taxon>
        <taxon>Dorylaimia</taxon>
        <taxon>Trichinellida</taxon>
        <taxon>Trichinellidae</taxon>
        <taxon>Trichinella</taxon>
    </lineage>
</organism>
<dbReference type="EMBL" id="JYDS01000838">
    <property type="protein sequence ID" value="KRZ00424.1"/>
    <property type="molecule type" value="Genomic_DNA"/>
</dbReference>
<gene>
    <name evidence="1" type="ORF">T4B_9284</name>
</gene>
<comment type="caution">
    <text evidence="1">The sequence shown here is derived from an EMBL/GenBank/DDBJ whole genome shotgun (WGS) entry which is preliminary data.</text>
</comment>
<protein>
    <submittedName>
        <fullName evidence="1">Uncharacterized protein</fullName>
    </submittedName>
</protein>
<name>A0A0V1GQ10_TRIPS</name>
<reference evidence="1 2" key="1">
    <citation type="submission" date="2015-01" db="EMBL/GenBank/DDBJ databases">
        <title>Evolution of Trichinella species and genotypes.</title>
        <authorList>
            <person name="Korhonen P.K."/>
            <person name="Edoardo P."/>
            <person name="Giuseppe L.R."/>
            <person name="Gasser R.B."/>
        </authorList>
    </citation>
    <scope>NUCLEOTIDE SEQUENCE [LARGE SCALE GENOMIC DNA]</scope>
    <source>
        <strain evidence="1">ISS588</strain>
    </source>
</reference>